<gene>
    <name evidence="1" type="ORF">LBW55_19515</name>
</gene>
<sequence length="179" mass="19855">MKIIEGFGWKRQVDEVGDNSFSLDLGDRIVRVIPNVGKRHDHFRVSFMPSVTTREFSEMASALMNESDSEYEPIASMLEKPEKVSNFGEGDVDIWLGKIIAWAKSEDIEGGLAKYRTLPTDSVGARPMRHIAALALAGNVEKIEEYLCSFKAGNRLGFVPYITESMLDRAIALAKAGRG</sequence>
<dbReference type="AlphaFoldDB" id="A0AAE3NKD5"/>
<evidence type="ECO:0000313" key="2">
    <source>
        <dbReference type="Proteomes" id="UP001143674"/>
    </source>
</evidence>
<dbReference type="RefSeq" id="WP_184849600.1">
    <property type="nucleotide sequence ID" value="NZ_JABZEH010000001.1"/>
</dbReference>
<organism evidence="1 2">
    <name type="scientific">Ralstonia solanacearum</name>
    <name type="common">Pseudomonas solanacearum</name>
    <dbReference type="NCBI Taxonomy" id="305"/>
    <lineage>
        <taxon>Bacteria</taxon>
        <taxon>Pseudomonadati</taxon>
        <taxon>Pseudomonadota</taxon>
        <taxon>Betaproteobacteria</taxon>
        <taxon>Burkholderiales</taxon>
        <taxon>Burkholderiaceae</taxon>
        <taxon>Ralstonia</taxon>
        <taxon>Ralstonia solanacearum species complex</taxon>
    </lineage>
</organism>
<dbReference type="EMBL" id="JAIVEX010000010">
    <property type="protein sequence ID" value="MDB0523795.1"/>
    <property type="molecule type" value="Genomic_DNA"/>
</dbReference>
<dbReference type="Proteomes" id="UP001143674">
    <property type="component" value="Unassembled WGS sequence"/>
</dbReference>
<evidence type="ECO:0000313" key="1">
    <source>
        <dbReference type="EMBL" id="MDB0523795.1"/>
    </source>
</evidence>
<dbReference type="InterPro" id="IPR054259">
    <property type="entry name" value="DUF6990"/>
</dbReference>
<accession>A0AAE3NKD5</accession>
<protein>
    <submittedName>
        <fullName evidence="1">Uncharacterized protein</fullName>
    </submittedName>
</protein>
<dbReference type="Pfam" id="PF22499">
    <property type="entry name" value="DUF6990"/>
    <property type="match status" value="1"/>
</dbReference>
<proteinExistence type="predicted"/>
<reference evidence="1" key="1">
    <citation type="submission" date="2021-09" db="EMBL/GenBank/DDBJ databases">
        <title>Genomic analysis of Ralstonia spp.</title>
        <authorList>
            <person name="Aburjaile F."/>
            <person name="Ariute J.C."/>
            <person name="Pais A.K.L."/>
            <person name="Albuquerque G.M.R."/>
            <person name="Silva A.M.F."/>
            <person name="Brenig B."/>
            <person name="Azevedo V."/>
            <person name="Matiuzzi M."/>
            <person name="Ramos R."/>
            <person name="Goes-Neto A."/>
            <person name="Soares S."/>
            <person name="Iseppon A.M.B."/>
            <person name="Souza E."/>
            <person name="Gama M."/>
        </authorList>
    </citation>
    <scope>NUCLEOTIDE SEQUENCE</scope>
    <source>
        <strain evidence="1">B4</strain>
    </source>
</reference>
<comment type="caution">
    <text evidence="1">The sequence shown here is derived from an EMBL/GenBank/DDBJ whole genome shotgun (WGS) entry which is preliminary data.</text>
</comment>
<name>A0AAE3NKD5_RALSL</name>